<dbReference type="EMBL" id="CADEPI010000005">
    <property type="protein sequence ID" value="CAB3361237.1"/>
    <property type="molecule type" value="Genomic_DNA"/>
</dbReference>
<name>A0A8S1BZM0_9INSE</name>
<organism evidence="1 2">
    <name type="scientific">Cloeon dipterum</name>
    <dbReference type="NCBI Taxonomy" id="197152"/>
    <lineage>
        <taxon>Eukaryota</taxon>
        <taxon>Metazoa</taxon>
        <taxon>Ecdysozoa</taxon>
        <taxon>Arthropoda</taxon>
        <taxon>Hexapoda</taxon>
        <taxon>Insecta</taxon>
        <taxon>Pterygota</taxon>
        <taxon>Palaeoptera</taxon>
        <taxon>Ephemeroptera</taxon>
        <taxon>Pisciforma</taxon>
        <taxon>Baetidae</taxon>
        <taxon>Cloeon</taxon>
    </lineage>
</organism>
<gene>
    <name evidence="1" type="ORF">CLODIP_2_CD11447</name>
</gene>
<proteinExistence type="predicted"/>
<comment type="caution">
    <text evidence="1">The sequence shown here is derived from an EMBL/GenBank/DDBJ whole genome shotgun (WGS) entry which is preliminary data.</text>
</comment>
<reference evidence="1 2" key="1">
    <citation type="submission" date="2020-04" db="EMBL/GenBank/DDBJ databases">
        <authorList>
            <person name="Alioto T."/>
            <person name="Alioto T."/>
            <person name="Gomez Garrido J."/>
        </authorList>
    </citation>
    <scope>NUCLEOTIDE SEQUENCE [LARGE SCALE GENOMIC DNA]</scope>
</reference>
<evidence type="ECO:0000313" key="1">
    <source>
        <dbReference type="EMBL" id="CAB3361237.1"/>
    </source>
</evidence>
<accession>A0A8S1BZM0</accession>
<dbReference type="Proteomes" id="UP000494165">
    <property type="component" value="Unassembled WGS sequence"/>
</dbReference>
<dbReference type="AlphaFoldDB" id="A0A8S1BZM0"/>
<keyword evidence="2" id="KW-1185">Reference proteome</keyword>
<evidence type="ECO:0000313" key="2">
    <source>
        <dbReference type="Proteomes" id="UP000494165"/>
    </source>
</evidence>
<sequence length="103" mass="11662">MSLKLKSDTPFKTWTRLARLLFSVYVHPHGSRVCIHLCFELALRIKNSFGLIYYPGPTISGHNVVLEKCIEGESANAQGTTSACRASAPWHFRKEERLQEKSV</sequence>
<protein>
    <submittedName>
        <fullName evidence="1">Uncharacterized protein</fullName>
    </submittedName>
</protein>